<dbReference type="Proteomes" id="UP000218896">
    <property type="component" value="Unassembled WGS sequence"/>
</dbReference>
<sequence length="219" mass="24942" precursor="true">MMTRRTAIALMMFCLAALPAFGQSADTEDAAELLSKRLSDYRSYQADFEQTVQSPDGERLQKTTGELSARRGGDFFWHTDPPMEQKIVTSGKKVRVYDPDLRQVTIYPLEERIASTPALLLSGEVGNLSETFRIRRETTSEGERFILEPRDKDTLFLELSMRFDKEGVLQGMELHDSLDQRSDLQFRDVVLNESIPDDRFELDAPDDVDVIRNEGNGAR</sequence>
<dbReference type="Pfam" id="PF03548">
    <property type="entry name" value="LolA"/>
    <property type="match status" value="1"/>
</dbReference>
<dbReference type="GO" id="GO:0044874">
    <property type="term" value="P:lipoprotein localization to outer membrane"/>
    <property type="evidence" value="ECO:0007669"/>
    <property type="project" value="UniProtKB-UniRule"/>
</dbReference>
<evidence type="ECO:0000256" key="1">
    <source>
        <dbReference type="ARBA" id="ARBA00004418"/>
    </source>
</evidence>
<evidence type="ECO:0000256" key="5">
    <source>
        <dbReference type="ARBA" id="ARBA00022448"/>
    </source>
</evidence>
<keyword evidence="8 10" id="KW-0653">Protein transport</keyword>
<evidence type="ECO:0000256" key="8">
    <source>
        <dbReference type="ARBA" id="ARBA00022927"/>
    </source>
</evidence>
<comment type="caution">
    <text evidence="11">The sequence shown here is derived from an EMBL/GenBank/DDBJ whole genome shotgun (WGS) entry which is preliminary data.</text>
</comment>
<dbReference type="RefSeq" id="WP_095616744.1">
    <property type="nucleotide sequence ID" value="NZ_NSKD01000002.1"/>
</dbReference>
<gene>
    <name evidence="10 11" type="primary">lolA</name>
    <name evidence="11" type="ORF">CK501_05495</name>
</gene>
<dbReference type="GO" id="GO:0042953">
    <property type="term" value="P:lipoprotein transport"/>
    <property type="evidence" value="ECO:0007669"/>
    <property type="project" value="InterPro"/>
</dbReference>
<dbReference type="PANTHER" id="PTHR35869">
    <property type="entry name" value="OUTER-MEMBRANE LIPOPROTEIN CARRIER PROTEIN"/>
    <property type="match status" value="1"/>
</dbReference>
<dbReference type="HAMAP" id="MF_00240">
    <property type="entry name" value="LolA"/>
    <property type="match status" value="1"/>
</dbReference>
<keyword evidence="12" id="KW-1185">Reference proteome</keyword>
<evidence type="ECO:0000313" key="11">
    <source>
        <dbReference type="EMBL" id="PAU81018.1"/>
    </source>
</evidence>
<evidence type="ECO:0000256" key="4">
    <source>
        <dbReference type="ARBA" id="ARBA00014035"/>
    </source>
</evidence>
<dbReference type="EMBL" id="NSKD01000002">
    <property type="protein sequence ID" value="PAU81018.1"/>
    <property type="molecule type" value="Genomic_DNA"/>
</dbReference>
<dbReference type="NCBIfam" id="TIGR00547">
    <property type="entry name" value="lolA"/>
    <property type="match status" value="1"/>
</dbReference>
<reference evidence="11 12" key="1">
    <citation type="submission" date="2017-08" db="EMBL/GenBank/DDBJ databases">
        <title>Halovibrio sewagensis sp. nov., isolated from wastewater of high salinity.</title>
        <authorList>
            <person name="Dong X."/>
            <person name="Zhang G."/>
        </authorList>
    </citation>
    <scope>NUCLEOTIDE SEQUENCE [LARGE SCALE GENOMIC DNA]</scope>
    <source>
        <strain evidence="11 12">YL5-2</strain>
    </source>
</reference>
<dbReference type="Gene3D" id="2.50.20.10">
    <property type="entry name" value="Lipoprotein localisation LolA/LolB/LppX"/>
    <property type="match status" value="1"/>
</dbReference>
<keyword evidence="5 10" id="KW-0813">Transport</keyword>
<dbReference type="InterPro" id="IPR018323">
    <property type="entry name" value="OM_lipoprot_carrier_LolA_Pbac"/>
</dbReference>
<dbReference type="PANTHER" id="PTHR35869:SF1">
    <property type="entry name" value="OUTER-MEMBRANE LIPOPROTEIN CARRIER PROTEIN"/>
    <property type="match status" value="1"/>
</dbReference>
<dbReference type="AlphaFoldDB" id="A0A2A2F7W5"/>
<dbReference type="OrthoDB" id="9787361at2"/>
<dbReference type="InterPro" id="IPR004564">
    <property type="entry name" value="OM_lipoprot_carrier_LolA-like"/>
</dbReference>
<protein>
    <recommendedName>
        <fullName evidence="4 10">Outer-membrane lipoprotein carrier protein</fullName>
    </recommendedName>
</protein>
<evidence type="ECO:0000256" key="10">
    <source>
        <dbReference type="HAMAP-Rule" id="MF_00240"/>
    </source>
</evidence>
<dbReference type="GO" id="GO:0030288">
    <property type="term" value="C:outer membrane-bounded periplasmic space"/>
    <property type="evidence" value="ECO:0007669"/>
    <property type="project" value="TreeGrafter"/>
</dbReference>
<comment type="subcellular location">
    <subcellularLocation>
        <location evidence="1 10">Periplasm</location>
    </subcellularLocation>
</comment>
<comment type="similarity">
    <text evidence="2 10">Belongs to the LolA family.</text>
</comment>
<evidence type="ECO:0000256" key="3">
    <source>
        <dbReference type="ARBA" id="ARBA00011245"/>
    </source>
</evidence>
<dbReference type="InterPro" id="IPR029046">
    <property type="entry name" value="LolA/LolB/LppX"/>
</dbReference>
<feature type="signal peptide" evidence="10">
    <location>
        <begin position="1"/>
        <end position="22"/>
    </location>
</feature>
<evidence type="ECO:0000256" key="2">
    <source>
        <dbReference type="ARBA" id="ARBA00007615"/>
    </source>
</evidence>
<keyword evidence="6 10" id="KW-0732">Signal</keyword>
<evidence type="ECO:0000256" key="7">
    <source>
        <dbReference type="ARBA" id="ARBA00022764"/>
    </source>
</evidence>
<dbReference type="CDD" id="cd16325">
    <property type="entry name" value="LolA"/>
    <property type="match status" value="1"/>
</dbReference>
<name>A0A2A2F7W5_9GAMM</name>
<evidence type="ECO:0000313" key="12">
    <source>
        <dbReference type="Proteomes" id="UP000218896"/>
    </source>
</evidence>
<accession>A0A2A2F7W5</accession>
<keyword evidence="11" id="KW-0449">Lipoprotein</keyword>
<keyword evidence="9 10" id="KW-0143">Chaperone</keyword>
<keyword evidence="7 10" id="KW-0574">Periplasm</keyword>
<dbReference type="SUPFAM" id="SSF89392">
    <property type="entry name" value="Prokaryotic lipoproteins and lipoprotein localization factors"/>
    <property type="match status" value="1"/>
</dbReference>
<evidence type="ECO:0000256" key="6">
    <source>
        <dbReference type="ARBA" id="ARBA00022729"/>
    </source>
</evidence>
<evidence type="ECO:0000256" key="9">
    <source>
        <dbReference type="ARBA" id="ARBA00023186"/>
    </source>
</evidence>
<feature type="chain" id="PRO_5013415943" description="Outer-membrane lipoprotein carrier protein" evidence="10">
    <location>
        <begin position="23"/>
        <end position="219"/>
    </location>
</feature>
<comment type="subunit">
    <text evidence="3 10">Monomer.</text>
</comment>
<proteinExistence type="inferred from homology"/>
<comment type="function">
    <text evidence="10">Participates in the translocation of lipoproteins from the inner membrane to the outer membrane. Only forms a complex with a lipoprotein if the residue after the N-terminal Cys is not an aspartate (The Asp acts as a targeting signal to indicate that the lipoprotein should stay in the inner membrane).</text>
</comment>
<organism evidence="11 12">
    <name type="scientific">Halovibrio salipaludis</name>
    <dbReference type="NCBI Taxonomy" id="2032626"/>
    <lineage>
        <taxon>Bacteria</taxon>
        <taxon>Pseudomonadati</taxon>
        <taxon>Pseudomonadota</taxon>
        <taxon>Gammaproteobacteria</taxon>
        <taxon>Oceanospirillales</taxon>
        <taxon>Halomonadaceae</taxon>
        <taxon>Halovibrio</taxon>
    </lineage>
</organism>